<name>A0A6J7WXC3_9CAUD</name>
<dbReference type="EMBL" id="LR798305">
    <property type="protein sequence ID" value="CAB5222447.1"/>
    <property type="molecule type" value="Genomic_DNA"/>
</dbReference>
<proteinExistence type="predicted"/>
<protein>
    <submittedName>
        <fullName evidence="1">Uncharacterized protein</fullName>
    </submittedName>
</protein>
<reference evidence="1" key="1">
    <citation type="submission" date="2020-05" db="EMBL/GenBank/DDBJ databases">
        <authorList>
            <person name="Chiriac C."/>
            <person name="Salcher M."/>
            <person name="Ghai R."/>
            <person name="Kavagutti S V."/>
        </authorList>
    </citation>
    <scope>NUCLEOTIDE SEQUENCE</scope>
</reference>
<evidence type="ECO:0000313" key="1">
    <source>
        <dbReference type="EMBL" id="CAB5222447.1"/>
    </source>
</evidence>
<gene>
    <name evidence="1" type="ORF">UFOVP376_2</name>
</gene>
<sequence length="440" mass="48515">MADNIRATPRNPVLGLFSDITQGGLDYLRDPRFRQAMMQLPAPVRPFGMGAVALPGLFESTGFPKTLERAAYGEPLTNIGMANVPTLKPETADLLMNVAPLAPAALRGAAATGRFVAPKAGQLAEQYMVRTGGILPLDVYHGTPHTLPPTPRNPLGEFDASKIGTGEGAQSYGHGIYTAENPDVAKSYQFMEQNWFDTSKAKYKGKSIDSWYEQAQKDQERAFRTNNKVLEKDATARLAYWENIMTHNHPENVLKQFTDPEYGWDEAANYAKSIDLNKFSGVPRSGNLYKADLPDEMIAKMLDWDKPLSQQSENVQQALAQLGYVSDKNKIGQFDDALLAALQGGSTDLPKQPLNLTGEAIYRKLGSPQAASEKLKQLGIPGIKYFDEGSRTAGTGTRNFVTFPGEEQNLRILERNSQRANELDYPSNPMYTDPLGYSIR</sequence>
<organism evidence="1">
    <name type="scientific">uncultured Caudovirales phage</name>
    <dbReference type="NCBI Taxonomy" id="2100421"/>
    <lineage>
        <taxon>Viruses</taxon>
        <taxon>Duplodnaviria</taxon>
        <taxon>Heunggongvirae</taxon>
        <taxon>Uroviricota</taxon>
        <taxon>Caudoviricetes</taxon>
        <taxon>Peduoviridae</taxon>
        <taxon>Maltschvirus</taxon>
        <taxon>Maltschvirus maltsch</taxon>
    </lineage>
</organism>
<accession>A0A6J7WXC3</accession>